<dbReference type="OMA" id="ILCNPAP"/>
<dbReference type="VEuPathDB" id="FungiDB:YALI0_A17336g"/>
<dbReference type="InterPro" id="IPR005301">
    <property type="entry name" value="MOB_kinase_act_fam"/>
</dbReference>
<dbReference type="Pfam" id="PF03637">
    <property type="entry name" value="Mob1_phocein"/>
    <property type="match status" value="1"/>
</dbReference>
<dbReference type="GO" id="GO:0032153">
    <property type="term" value="C:cell division site"/>
    <property type="evidence" value="ECO:0007669"/>
    <property type="project" value="EnsemblFungi"/>
</dbReference>
<dbReference type="GeneID" id="2906190"/>
<dbReference type="Gene3D" id="1.20.140.30">
    <property type="entry name" value="MOB kinase activator"/>
    <property type="match status" value="1"/>
</dbReference>
<reference evidence="2 4" key="1">
    <citation type="journal article" date="2016" name="PLoS ONE">
        <title>Sequence Assembly of Yarrowia lipolytica Strain W29/CLIB89 Shows Transposable Element Diversity.</title>
        <authorList>
            <person name="Magnan C."/>
            <person name="Yu J."/>
            <person name="Chang I."/>
            <person name="Jahn E."/>
            <person name="Kanomata Y."/>
            <person name="Wu J."/>
            <person name="Zeller M."/>
            <person name="Oakes M."/>
            <person name="Baldi P."/>
            <person name="Sandmeyer S."/>
        </authorList>
    </citation>
    <scope>NUCLEOTIDE SEQUENCE [LARGE SCALE GENOMIC DNA]</scope>
    <source>
        <strain evidence="2">CLIB89</strain>
        <strain evidence="4">CLIB89(W29)</strain>
    </source>
</reference>
<dbReference type="EMBL" id="CP017553">
    <property type="protein sequence ID" value="AOW00771.1"/>
    <property type="molecule type" value="Genomic_DNA"/>
</dbReference>
<dbReference type="GO" id="GO:1902554">
    <property type="term" value="C:serine/threonine protein kinase complex"/>
    <property type="evidence" value="ECO:0007669"/>
    <property type="project" value="EnsemblFungi"/>
</dbReference>
<evidence type="ECO:0000313" key="2">
    <source>
        <dbReference type="EMBL" id="AOW00771.1"/>
    </source>
</evidence>
<name>A0A1D8N565_YARLL</name>
<gene>
    <name evidence="3" type="ORF">B0I71DRAFT_44869</name>
    <name evidence="2" type="ORF">YALI1_A17470g</name>
</gene>
<dbReference type="KEGG" id="yli:2906190"/>
<dbReference type="GO" id="GO:0005934">
    <property type="term" value="C:cellular bud tip"/>
    <property type="evidence" value="ECO:0007669"/>
    <property type="project" value="EnsemblFungi"/>
</dbReference>
<reference evidence="3 5" key="2">
    <citation type="submission" date="2018-07" db="EMBL/GenBank/DDBJ databases">
        <title>Draft Genome Assemblies for Five Robust Yarrowia lipolytica Strains Exhibiting High Lipid Production and Pentose Sugar Utilization and Sugar Alcohol Secretion from Undetoxified Lignocellulosic Biomass Hydrolysates.</title>
        <authorList>
            <consortium name="DOE Joint Genome Institute"/>
            <person name="Walker C."/>
            <person name="Ryu S."/>
            <person name="Na H."/>
            <person name="Zane M."/>
            <person name="LaButti K."/>
            <person name="Lipzen A."/>
            <person name="Haridas S."/>
            <person name="Barry K."/>
            <person name="Grigoriev I.V."/>
            <person name="Quarterman J."/>
            <person name="Slininger P."/>
            <person name="Dien B."/>
            <person name="Trinh C.T."/>
        </authorList>
    </citation>
    <scope>NUCLEOTIDE SEQUENCE [LARGE SCALE GENOMIC DNA]</scope>
    <source>
        <strain evidence="3 5">YB392</strain>
    </source>
</reference>
<dbReference type="GO" id="GO:0005935">
    <property type="term" value="C:cellular bud neck"/>
    <property type="evidence" value="ECO:0007669"/>
    <property type="project" value="EnsemblFungi"/>
</dbReference>
<keyword evidence="1" id="KW-0862">Zinc</keyword>
<dbReference type="Proteomes" id="UP000182444">
    <property type="component" value="Chromosome 1A"/>
</dbReference>
<dbReference type="GO" id="GO:0000920">
    <property type="term" value="P:septum digestion after cytokinesis"/>
    <property type="evidence" value="ECO:0007669"/>
    <property type="project" value="EnsemblFungi"/>
</dbReference>
<dbReference type="Proteomes" id="UP000256601">
    <property type="component" value="Unassembled WGS sequence"/>
</dbReference>
<protein>
    <submittedName>
        <fullName evidence="3">Mob1/phocein</fullName>
    </submittedName>
</protein>
<feature type="binding site" evidence="1">
    <location>
        <position position="138"/>
    </location>
    <ligand>
        <name>Zn(2+)</name>
        <dbReference type="ChEBI" id="CHEBI:29105"/>
    </ligand>
</feature>
<dbReference type="AlphaFoldDB" id="A0A1D8N565"/>
<evidence type="ECO:0000256" key="1">
    <source>
        <dbReference type="PIRSR" id="PIRSR605301-1"/>
    </source>
</evidence>
<dbReference type="VEuPathDB" id="FungiDB:YALI1_A17470g"/>
<dbReference type="SMART" id="SM01388">
    <property type="entry name" value="Mob1_phocein"/>
    <property type="match status" value="1"/>
</dbReference>
<dbReference type="GO" id="GO:0030295">
    <property type="term" value="F:protein kinase activator activity"/>
    <property type="evidence" value="ECO:0007669"/>
    <property type="project" value="EnsemblFungi"/>
</dbReference>
<sequence length="190" mass="22045">MCQPFVRQALVTGNFKTIVQQPNYVDTNEWLALYAHEFFALLNSFYDAISEFVTPQACPTMNAGPGVDYLWIDASKKAVRLPAATYIDYTFSWITSKLEDKTIFPTKVGVPFPPHFISILKNIFRQMFRVFAHIYHNHFDKMCHLGIQSHWNSLFTHFIGFVINFDLIDEKEREPLQPLIDSLEAQGMFL</sequence>
<feature type="binding site" evidence="1">
    <location>
        <position position="133"/>
    </location>
    <ligand>
        <name>Zn(2+)</name>
        <dbReference type="ChEBI" id="CHEBI:29105"/>
    </ligand>
</feature>
<dbReference type="GO" id="GO:0005938">
    <property type="term" value="C:cell cortex"/>
    <property type="evidence" value="ECO:0007669"/>
    <property type="project" value="EnsemblFungi"/>
</dbReference>
<dbReference type="EMBL" id="KZ857340">
    <property type="protein sequence ID" value="RDW24995.1"/>
    <property type="molecule type" value="Genomic_DNA"/>
</dbReference>
<evidence type="ECO:0000313" key="3">
    <source>
        <dbReference type="EMBL" id="RDW24995.1"/>
    </source>
</evidence>
<dbReference type="GO" id="GO:0007118">
    <property type="term" value="P:budding cell apical bud growth"/>
    <property type="evidence" value="ECO:0007669"/>
    <property type="project" value="EnsemblFungi"/>
</dbReference>
<dbReference type="GO" id="GO:0007163">
    <property type="term" value="P:establishment or maintenance of cell polarity"/>
    <property type="evidence" value="ECO:0007669"/>
    <property type="project" value="EnsemblFungi"/>
</dbReference>
<evidence type="ECO:0000313" key="5">
    <source>
        <dbReference type="Proteomes" id="UP000256601"/>
    </source>
</evidence>
<dbReference type="InterPro" id="IPR036703">
    <property type="entry name" value="MOB_kinase_act_sf"/>
</dbReference>
<feature type="binding site" evidence="1">
    <location>
        <position position="58"/>
    </location>
    <ligand>
        <name>Zn(2+)</name>
        <dbReference type="ChEBI" id="CHEBI:29105"/>
    </ligand>
</feature>
<organism evidence="2 4">
    <name type="scientific">Yarrowia lipolytica</name>
    <name type="common">Candida lipolytica</name>
    <dbReference type="NCBI Taxonomy" id="4952"/>
    <lineage>
        <taxon>Eukaryota</taxon>
        <taxon>Fungi</taxon>
        <taxon>Dikarya</taxon>
        <taxon>Ascomycota</taxon>
        <taxon>Saccharomycotina</taxon>
        <taxon>Dipodascomycetes</taxon>
        <taxon>Dipodascales</taxon>
        <taxon>Dipodascales incertae sedis</taxon>
        <taxon>Yarrowia</taxon>
    </lineage>
</organism>
<evidence type="ECO:0000313" key="4">
    <source>
        <dbReference type="Proteomes" id="UP000182444"/>
    </source>
</evidence>
<proteinExistence type="predicted"/>
<dbReference type="GO" id="GO:0005634">
    <property type="term" value="C:nucleus"/>
    <property type="evidence" value="ECO:0007669"/>
    <property type="project" value="EnsemblFungi"/>
</dbReference>
<keyword evidence="1" id="KW-0479">Metal-binding</keyword>
<dbReference type="GO" id="GO:2000100">
    <property type="term" value="P:regulation of establishment or maintenance of bipolar cell polarity regulating cell shape"/>
    <property type="evidence" value="ECO:0007669"/>
    <property type="project" value="EnsemblFungi"/>
</dbReference>
<dbReference type="GO" id="GO:0043332">
    <property type="term" value="C:mating projection tip"/>
    <property type="evidence" value="ECO:0007669"/>
    <property type="project" value="EnsemblFungi"/>
</dbReference>
<dbReference type="SUPFAM" id="SSF101152">
    <property type="entry name" value="Mob1/phocein"/>
    <property type="match status" value="1"/>
</dbReference>
<accession>A0A1D8N565</accession>
<dbReference type="PANTHER" id="PTHR22599">
    <property type="entry name" value="MPS ONE BINDER KINASE ACTIVATOR-LIKE MOB"/>
    <property type="match status" value="1"/>
</dbReference>
<dbReference type="GO" id="GO:0062200">
    <property type="term" value="P:RAM/MOR signaling"/>
    <property type="evidence" value="ECO:0007669"/>
    <property type="project" value="EnsemblFungi"/>
</dbReference>
<dbReference type="eggNOG" id="KOG0440">
    <property type="taxonomic scope" value="Eukaryota"/>
</dbReference>